<dbReference type="Proteomes" id="UP001430953">
    <property type="component" value="Unassembled WGS sequence"/>
</dbReference>
<dbReference type="PANTHER" id="PTHR12420">
    <property type="entry name" value="PHD FINGER PROTEIN"/>
    <property type="match status" value="1"/>
</dbReference>
<evidence type="ECO:0000256" key="2">
    <source>
        <dbReference type="ARBA" id="ARBA00004906"/>
    </source>
</evidence>
<evidence type="ECO:0000313" key="13">
    <source>
        <dbReference type="EMBL" id="KAL0099452.1"/>
    </source>
</evidence>
<sequence>MHDDALVRMSPKGNSSISKVCCFCNSAEDNELEYGKIYEHNGIVTHYYCMLLSSNMEQKGDDDEGILGFLAEDIQKELRRGKRLVCSYCRKAGATLGCCNVRCKRIFHLPCGLRANSLHQFFGEFRSYCINHRPKQNIDEQILKQICTGKSVLCYICYDKVNINDLVKTLWAPCCKKDAWFHRTCIQQLALSAGYFFKCPLCNNKKDFQKTMLEYGIYVPSQDASWELVPNAFEELLYRHDQCDAPKCFCPKGRKYTSHNAKWELTLCRTCGSQGIHKACGQLKWANPVWDCSECISILSNNDLRPNNIRLDNSIKDSQTKDFDARSPNSHSELKSDSNLDSGSDTDSDLDSDSIVDTDTDISVGTDFPVQLANNSLSSTSLNSALNKKLRPGPRCFKLQQEKLRLDEWLNYTNTERNITAKASLESINTSMLNNNESNEKKEPSTSKENTLQQKNKEDISQKKQQISDKSNAHFQPIQKETDVITIDSDDDEIELIARKRRTGVVFVRTQQPVQSCVPTPVLNQISKSSLNATTTSAISDSQNIANDLSAQRVIIDLLDDNVSVSKSNLSEFETLNKSIPISDKSPIGVITSQNTTLDLGASSSDDLEGNTIDTSETSIMNIKITSVTSVPPEVFENVPDVCNDVTLPTNITDPMSLSKVLQQLVTQTAHFKRSMNEASDFTENRKKIKTSDSNEMLHATNPAAVSVIVAHSTNKQQNENITISKPDKIDQLNKGLSRCTFGTTSNVLNPLNNQTTNLYEVHKTDNMRNAHEIVSHSEENNMFVNVQQNKDNPIAQQTQKYKDYNESNRVYLQIKNPPVNGFYLQKIPNPNFTINELNTHAVKTEETKVYALSSNSILPPVTNNVTACNVDRFNAPNMSDDKVVAVNRQEAVTKKDLCINTPSVGNNSSDQSYCDGDAGTKPVGLFSVDFTDDPSDCHKNGAHNEEVNSVIQSVFPQVTNNHNTCHQPRLIPQYMNLQDLKFQVCDLNNIQMILYDTFSVNIPMKNPRENNNRWPRVDACQKSKKSFILASREVPCSSDYMENLSIDRQRSDKFSRSSKNGNCSVNDKSTCTKYVVHGQDDIKENLDPIRSKMLSRNNIVENINPINDDVITSDHFCNENDNEIVTCLVTSDTNLRVLNQTVYDENVDNVNLKDSVTTPDSYDQGSQENLKNLQDDQASICDATPMLTEKKSEVQPVSKETSKLMHNIDFDFNVNKNIEKVSQNNITVSMSQHDKTGNDHTDDFSVSNDYKSLDDTNVIRPKNNNQNIPCVSNITKLNEHNTLNKQIYTRNSKKLIQYAAFQGNAVCYNETRMNNNAFCFKVSIDLSKIQSLIDSKPELFKNRQHKTCS</sequence>
<keyword evidence="6" id="KW-0833">Ubl conjugation pathway</keyword>
<evidence type="ECO:0000259" key="11">
    <source>
        <dbReference type="PROSITE" id="PS50089"/>
    </source>
</evidence>
<reference evidence="13 14" key="1">
    <citation type="submission" date="2023-03" db="EMBL/GenBank/DDBJ databases">
        <title>High recombination rates correlate with genetic variation in Cardiocondyla obscurior ants.</title>
        <authorList>
            <person name="Errbii M."/>
        </authorList>
    </citation>
    <scope>NUCLEOTIDE SEQUENCE [LARGE SCALE GENOMIC DNA]</scope>
    <source>
        <strain evidence="13">Alpha-2009</strain>
        <tissue evidence="13">Whole body</tissue>
    </source>
</reference>
<feature type="domain" description="RING-type" evidence="11">
    <location>
        <begin position="154"/>
        <end position="203"/>
    </location>
</feature>
<keyword evidence="8" id="KW-0539">Nucleus</keyword>
<evidence type="ECO:0000256" key="5">
    <source>
        <dbReference type="ARBA" id="ARBA00022771"/>
    </source>
</evidence>
<dbReference type="InterPro" id="IPR001965">
    <property type="entry name" value="Znf_PHD"/>
</dbReference>
<accession>A0AAW2E863</accession>
<dbReference type="GO" id="GO:0005634">
    <property type="term" value="C:nucleus"/>
    <property type="evidence" value="ECO:0007669"/>
    <property type="project" value="UniProtKB-SubCell"/>
</dbReference>
<dbReference type="EMBL" id="JADYXP020000028">
    <property type="protein sequence ID" value="KAL0099452.1"/>
    <property type="molecule type" value="Genomic_DNA"/>
</dbReference>
<keyword evidence="7" id="KW-0862">Zinc</keyword>
<evidence type="ECO:0008006" key="15">
    <source>
        <dbReference type="Google" id="ProtNLM"/>
    </source>
</evidence>
<keyword evidence="3" id="KW-0808">Transferase</keyword>
<dbReference type="InterPro" id="IPR051188">
    <property type="entry name" value="PHD-type_Zinc_Finger"/>
</dbReference>
<dbReference type="InterPro" id="IPR059102">
    <property type="entry name" value="PHD_PHF7/G2E3-like"/>
</dbReference>
<keyword evidence="5 9" id="KW-0863">Zinc-finger</keyword>
<dbReference type="PANTHER" id="PTHR12420:SF42">
    <property type="entry name" value="G2_M PHASE-SPECIFIC E3 UBIQUITIN-PROTEIN LIGASE"/>
    <property type="match status" value="1"/>
</dbReference>
<evidence type="ECO:0000256" key="7">
    <source>
        <dbReference type="ARBA" id="ARBA00022833"/>
    </source>
</evidence>
<keyword evidence="4" id="KW-0479">Metal-binding</keyword>
<dbReference type="InterPro" id="IPR042013">
    <property type="entry name" value="PHF7/G2E3_ePHD"/>
</dbReference>
<protein>
    <recommendedName>
        <fullName evidence="15">G2/M phase-specific E3 ubiquitin-protein ligase</fullName>
    </recommendedName>
</protein>
<dbReference type="SUPFAM" id="SSF57903">
    <property type="entry name" value="FYVE/PHD zinc finger"/>
    <property type="match status" value="1"/>
</dbReference>
<feature type="region of interest" description="Disordered" evidence="10">
    <location>
        <begin position="315"/>
        <end position="354"/>
    </location>
</feature>
<dbReference type="InterPro" id="IPR001841">
    <property type="entry name" value="Znf_RING"/>
</dbReference>
<dbReference type="InterPro" id="IPR034732">
    <property type="entry name" value="EPHD"/>
</dbReference>
<evidence type="ECO:0000256" key="10">
    <source>
        <dbReference type="SAM" id="MobiDB-lite"/>
    </source>
</evidence>
<proteinExistence type="predicted"/>
<dbReference type="PROSITE" id="PS51805">
    <property type="entry name" value="EPHD"/>
    <property type="match status" value="1"/>
</dbReference>
<evidence type="ECO:0000256" key="9">
    <source>
        <dbReference type="PROSITE-ProRule" id="PRU00175"/>
    </source>
</evidence>
<feature type="compositionally biased region" description="Basic and acidic residues" evidence="10">
    <location>
        <begin position="315"/>
        <end position="325"/>
    </location>
</feature>
<evidence type="ECO:0000313" key="14">
    <source>
        <dbReference type="Proteomes" id="UP001430953"/>
    </source>
</evidence>
<dbReference type="CDD" id="cd15496">
    <property type="entry name" value="PHD_PHF7_G2E3_like"/>
    <property type="match status" value="1"/>
</dbReference>
<evidence type="ECO:0000256" key="6">
    <source>
        <dbReference type="ARBA" id="ARBA00022786"/>
    </source>
</evidence>
<evidence type="ECO:0000256" key="4">
    <source>
        <dbReference type="ARBA" id="ARBA00022723"/>
    </source>
</evidence>
<evidence type="ECO:0000256" key="1">
    <source>
        <dbReference type="ARBA" id="ARBA00004123"/>
    </source>
</evidence>
<dbReference type="InterPro" id="IPR011011">
    <property type="entry name" value="Znf_FYVE_PHD"/>
</dbReference>
<feature type="compositionally biased region" description="Acidic residues" evidence="10">
    <location>
        <begin position="344"/>
        <end position="354"/>
    </location>
</feature>
<dbReference type="CDD" id="cd15669">
    <property type="entry name" value="ePHD_PHF7_G2E3_like"/>
    <property type="match status" value="1"/>
</dbReference>
<evidence type="ECO:0000256" key="3">
    <source>
        <dbReference type="ARBA" id="ARBA00022679"/>
    </source>
</evidence>
<dbReference type="PROSITE" id="PS50089">
    <property type="entry name" value="ZF_RING_2"/>
    <property type="match status" value="1"/>
</dbReference>
<dbReference type="GO" id="GO:0008270">
    <property type="term" value="F:zinc ion binding"/>
    <property type="evidence" value="ECO:0007669"/>
    <property type="project" value="UniProtKB-KW"/>
</dbReference>
<dbReference type="Pfam" id="PF13771">
    <property type="entry name" value="zf-HC5HC2H"/>
    <property type="match status" value="1"/>
</dbReference>
<comment type="caution">
    <text evidence="13">The sequence shown here is derived from an EMBL/GenBank/DDBJ whole genome shotgun (WGS) entry which is preliminary data.</text>
</comment>
<comment type="subcellular location">
    <subcellularLocation>
        <location evidence="1">Nucleus</location>
    </subcellularLocation>
</comment>
<dbReference type="Pfam" id="PF26054">
    <property type="entry name" value="PHD_G2E3"/>
    <property type="match status" value="1"/>
</dbReference>
<feature type="compositionally biased region" description="Polar residues" evidence="10">
    <location>
        <begin position="463"/>
        <end position="474"/>
    </location>
</feature>
<evidence type="ECO:0000259" key="12">
    <source>
        <dbReference type="PROSITE" id="PS51805"/>
    </source>
</evidence>
<organism evidence="13 14">
    <name type="scientific">Cardiocondyla obscurior</name>
    <dbReference type="NCBI Taxonomy" id="286306"/>
    <lineage>
        <taxon>Eukaryota</taxon>
        <taxon>Metazoa</taxon>
        <taxon>Ecdysozoa</taxon>
        <taxon>Arthropoda</taxon>
        <taxon>Hexapoda</taxon>
        <taxon>Insecta</taxon>
        <taxon>Pterygota</taxon>
        <taxon>Neoptera</taxon>
        <taxon>Endopterygota</taxon>
        <taxon>Hymenoptera</taxon>
        <taxon>Apocrita</taxon>
        <taxon>Aculeata</taxon>
        <taxon>Formicoidea</taxon>
        <taxon>Formicidae</taxon>
        <taxon>Myrmicinae</taxon>
        <taxon>Cardiocondyla</taxon>
    </lineage>
</organism>
<feature type="domain" description="PHD-type" evidence="12">
    <location>
        <begin position="18"/>
        <end position="133"/>
    </location>
</feature>
<name>A0AAW2E863_9HYME</name>
<feature type="region of interest" description="Disordered" evidence="10">
    <location>
        <begin position="434"/>
        <end position="475"/>
    </location>
</feature>
<comment type="pathway">
    <text evidence="2">Protein modification; protein ubiquitination.</text>
</comment>
<dbReference type="InterPro" id="IPR013083">
    <property type="entry name" value="Znf_RING/FYVE/PHD"/>
</dbReference>
<evidence type="ECO:0000256" key="8">
    <source>
        <dbReference type="ARBA" id="ARBA00023242"/>
    </source>
</evidence>
<dbReference type="Gene3D" id="3.30.40.10">
    <property type="entry name" value="Zinc/RING finger domain, C3HC4 (zinc finger)"/>
    <property type="match status" value="2"/>
</dbReference>
<keyword evidence="14" id="KW-1185">Reference proteome</keyword>
<dbReference type="SMART" id="SM00249">
    <property type="entry name" value="PHD"/>
    <property type="match status" value="2"/>
</dbReference>
<dbReference type="GO" id="GO:0016740">
    <property type="term" value="F:transferase activity"/>
    <property type="evidence" value="ECO:0007669"/>
    <property type="project" value="UniProtKB-KW"/>
</dbReference>
<gene>
    <name evidence="13" type="ORF">PUN28_020166</name>
</gene>